<keyword evidence="2" id="KW-0862">Zinc</keyword>
<proteinExistence type="predicted"/>
<feature type="region of interest" description="Disordered" evidence="7">
    <location>
        <begin position="156"/>
        <end position="176"/>
    </location>
</feature>
<keyword evidence="10" id="KW-1185">Reference proteome</keyword>
<dbReference type="EMBL" id="KN846970">
    <property type="protein sequence ID" value="KIW82741.1"/>
    <property type="molecule type" value="Genomic_DNA"/>
</dbReference>
<dbReference type="HOGENOM" id="CLU_364861_0_0_1"/>
<dbReference type="Pfam" id="PF04082">
    <property type="entry name" value="Fungal_trans"/>
    <property type="match status" value="1"/>
</dbReference>
<dbReference type="OrthoDB" id="2154091at2759"/>
<dbReference type="SMART" id="SM00906">
    <property type="entry name" value="Fungal_trans"/>
    <property type="match status" value="1"/>
</dbReference>
<evidence type="ECO:0000259" key="8">
    <source>
        <dbReference type="SMART" id="SM00906"/>
    </source>
</evidence>
<reference evidence="9 10" key="1">
    <citation type="submission" date="2015-01" db="EMBL/GenBank/DDBJ databases">
        <title>The Genome Sequence of Fonsecaea pedrosoi CBS 271.37.</title>
        <authorList>
            <consortium name="The Broad Institute Genomics Platform"/>
            <person name="Cuomo C."/>
            <person name="de Hoog S."/>
            <person name="Gorbushina A."/>
            <person name="Stielow B."/>
            <person name="Teixiera M."/>
            <person name="Abouelleil A."/>
            <person name="Chapman S.B."/>
            <person name="Priest M."/>
            <person name="Young S.K."/>
            <person name="Wortman J."/>
            <person name="Nusbaum C."/>
            <person name="Birren B."/>
        </authorList>
    </citation>
    <scope>NUCLEOTIDE SEQUENCE [LARGE SCALE GENOMIC DNA]</scope>
    <source>
        <strain evidence="9 10">CBS 271.37</strain>
    </source>
</reference>
<organism evidence="9 10">
    <name type="scientific">Fonsecaea pedrosoi CBS 271.37</name>
    <dbReference type="NCBI Taxonomy" id="1442368"/>
    <lineage>
        <taxon>Eukaryota</taxon>
        <taxon>Fungi</taxon>
        <taxon>Dikarya</taxon>
        <taxon>Ascomycota</taxon>
        <taxon>Pezizomycotina</taxon>
        <taxon>Eurotiomycetes</taxon>
        <taxon>Chaetothyriomycetidae</taxon>
        <taxon>Chaetothyriales</taxon>
        <taxon>Herpotrichiellaceae</taxon>
        <taxon>Fonsecaea</taxon>
    </lineage>
</organism>
<feature type="region of interest" description="Disordered" evidence="7">
    <location>
        <begin position="198"/>
        <end position="227"/>
    </location>
</feature>
<dbReference type="InterPro" id="IPR051615">
    <property type="entry name" value="Transcr_Regulatory_Elem"/>
</dbReference>
<dbReference type="GO" id="GO:0003677">
    <property type="term" value="F:DNA binding"/>
    <property type="evidence" value="ECO:0007669"/>
    <property type="project" value="UniProtKB-KW"/>
</dbReference>
<name>A0A0D2DY34_9EURO</name>
<evidence type="ECO:0000256" key="2">
    <source>
        <dbReference type="ARBA" id="ARBA00022833"/>
    </source>
</evidence>
<dbReference type="PANTHER" id="PTHR31313">
    <property type="entry name" value="TY1 ENHANCER ACTIVATOR"/>
    <property type="match status" value="1"/>
</dbReference>
<dbReference type="InterPro" id="IPR007219">
    <property type="entry name" value="XnlR_reg_dom"/>
</dbReference>
<dbReference type="PANTHER" id="PTHR31313:SF77">
    <property type="entry name" value="ZN(II)2CYS6 TRANSCRIPTION FACTOR (EUROFUNG)"/>
    <property type="match status" value="1"/>
</dbReference>
<dbReference type="VEuPathDB" id="FungiDB:Z517_01984"/>
<dbReference type="GO" id="GO:0006351">
    <property type="term" value="P:DNA-templated transcription"/>
    <property type="evidence" value="ECO:0007669"/>
    <property type="project" value="InterPro"/>
</dbReference>
<keyword evidence="5" id="KW-0804">Transcription</keyword>
<gene>
    <name evidence="9" type="ORF">Z517_01984</name>
</gene>
<keyword evidence="3" id="KW-0805">Transcription regulation</keyword>
<feature type="region of interest" description="Disordered" evidence="7">
    <location>
        <begin position="64"/>
        <end position="131"/>
    </location>
</feature>
<keyword evidence="4" id="KW-0238">DNA-binding</keyword>
<keyword evidence="1" id="KW-0479">Metal-binding</keyword>
<protein>
    <recommendedName>
        <fullName evidence="8">Xylanolytic transcriptional activator regulatory domain-containing protein</fullName>
    </recommendedName>
</protein>
<dbReference type="GO" id="GO:0008270">
    <property type="term" value="F:zinc ion binding"/>
    <property type="evidence" value="ECO:0007669"/>
    <property type="project" value="InterPro"/>
</dbReference>
<feature type="domain" description="Xylanolytic transcriptional activator regulatory" evidence="8">
    <location>
        <begin position="425"/>
        <end position="505"/>
    </location>
</feature>
<evidence type="ECO:0000256" key="3">
    <source>
        <dbReference type="ARBA" id="ARBA00023015"/>
    </source>
</evidence>
<dbReference type="STRING" id="1442368.A0A0D2DY34"/>
<evidence type="ECO:0000256" key="1">
    <source>
        <dbReference type="ARBA" id="ARBA00022723"/>
    </source>
</evidence>
<dbReference type="CDD" id="cd12148">
    <property type="entry name" value="fungal_TF_MHR"/>
    <property type="match status" value="1"/>
</dbReference>
<evidence type="ECO:0000256" key="4">
    <source>
        <dbReference type="ARBA" id="ARBA00023125"/>
    </source>
</evidence>
<accession>A0A0D2DY34</accession>
<evidence type="ECO:0000256" key="6">
    <source>
        <dbReference type="ARBA" id="ARBA00023242"/>
    </source>
</evidence>
<dbReference type="GeneID" id="25301474"/>
<feature type="compositionally biased region" description="Polar residues" evidence="7">
    <location>
        <begin position="214"/>
        <end position="227"/>
    </location>
</feature>
<evidence type="ECO:0000313" key="9">
    <source>
        <dbReference type="EMBL" id="KIW82741.1"/>
    </source>
</evidence>
<dbReference type="RefSeq" id="XP_013286549.1">
    <property type="nucleotide sequence ID" value="XM_013431095.1"/>
</dbReference>
<dbReference type="AlphaFoldDB" id="A0A0D2DY34"/>
<evidence type="ECO:0000256" key="7">
    <source>
        <dbReference type="SAM" id="MobiDB-lite"/>
    </source>
</evidence>
<evidence type="ECO:0000256" key="5">
    <source>
        <dbReference type="ARBA" id="ARBA00023163"/>
    </source>
</evidence>
<keyword evidence="6" id="KW-0539">Nucleus</keyword>
<dbReference type="Proteomes" id="UP000053029">
    <property type="component" value="Unassembled WGS sequence"/>
</dbReference>
<evidence type="ECO:0000313" key="10">
    <source>
        <dbReference type="Proteomes" id="UP000053029"/>
    </source>
</evidence>
<sequence length="765" mass="85413">MSLMQKEENQGLCPLLFFSTSPSLWVSDLKYSVTIVALDAPIVISMVQSVSLPRTAADRHRNRANAVGIQEDFASVPPSRGRPSPRSRLRSTRQGSEEEEEEEADRAPPRQQENGAGIKSPADHPHPRSNSARINLVSPQLLTDDFSYWVSIAEGHSLPDTNGHNRESEGGVDLRPSLAPSDHAVANIRPSIQRVSEHLATPSPASPQVLVEAHQTSPQRSILASPSRTQRLEADGPDVSAIFKFERHSSNLANRAGRLLATDEGQPRFYGAASSLSLAPNGNFPLFTPLIRTVRVHGATALEQNRLAWPGDVRYESYLLEQFFRYHNPYFQEVDKGTFFMEKAKYDQGQRSHLYSPTLYNAILAIGALYSSEYRPEIGSEVSRFFARRAEVLLDLELDCPQTSTLQAILLLSSYEAASTRDSRGWIYIGMAVQLITDLGIHRHSQGDETSRPVVGSQSASSTFPGHLFWACYAYDILWCLEKGRHSVMEQLRRTSSAMNIMTDLGVHHYLRSPSALESNGYTENVVSLTRLYLCQLLQIEGRLSAHLFDEDSRPLDSDIPFWQQMTEELFQWRHSLPPPLKISDSSGEPEPRDEVYAQEVIFLNMLFHEIIILLNRPFTSQIVTSSPVGSATIAPRSAFDSTITDVHTTAGKYCFDSASRIIALLMLFKRHYGLHNVHLHMVHSTVTAGVMHAYFSVFCPDKCSSQGSTPCEESRGTAQQSLRLSIRALAEMGQTFDSATRGMELVTSLGQTWQHQRRMENSAK</sequence>